<name>A0A9W4U0J2_9PLEO</name>
<dbReference type="EMBL" id="CAOQHR010000001">
    <property type="protein sequence ID" value="CAI6231167.1"/>
    <property type="molecule type" value="Genomic_DNA"/>
</dbReference>
<keyword evidence="3" id="KW-1185">Reference proteome</keyword>
<reference evidence="2" key="1">
    <citation type="submission" date="2023-01" db="EMBL/GenBank/DDBJ databases">
        <authorList>
            <person name="Van Ghelder C."/>
            <person name="Rancurel C."/>
        </authorList>
    </citation>
    <scope>NUCLEOTIDE SEQUENCE</scope>
    <source>
        <strain evidence="2">CNCM I-4278</strain>
    </source>
</reference>
<feature type="compositionally biased region" description="Polar residues" evidence="1">
    <location>
        <begin position="1"/>
        <end position="13"/>
    </location>
</feature>
<evidence type="ECO:0000313" key="3">
    <source>
        <dbReference type="Proteomes" id="UP001152607"/>
    </source>
</evidence>
<evidence type="ECO:0000256" key="1">
    <source>
        <dbReference type="SAM" id="MobiDB-lite"/>
    </source>
</evidence>
<organism evidence="2 3">
    <name type="scientific">Periconia digitata</name>
    <dbReference type="NCBI Taxonomy" id="1303443"/>
    <lineage>
        <taxon>Eukaryota</taxon>
        <taxon>Fungi</taxon>
        <taxon>Dikarya</taxon>
        <taxon>Ascomycota</taxon>
        <taxon>Pezizomycotina</taxon>
        <taxon>Dothideomycetes</taxon>
        <taxon>Pleosporomycetidae</taxon>
        <taxon>Pleosporales</taxon>
        <taxon>Massarineae</taxon>
        <taxon>Periconiaceae</taxon>
        <taxon>Periconia</taxon>
    </lineage>
</organism>
<dbReference type="Proteomes" id="UP001152607">
    <property type="component" value="Unassembled WGS sequence"/>
</dbReference>
<dbReference type="AlphaFoldDB" id="A0A9W4U0J2"/>
<feature type="compositionally biased region" description="Basic and acidic residues" evidence="1">
    <location>
        <begin position="16"/>
        <end position="52"/>
    </location>
</feature>
<proteinExistence type="predicted"/>
<feature type="region of interest" description="Disordered" evidence="1">
    <location>
        <begin position="1"/>
        <end position="96"/>
    </location>
</feature>
<accession>A0A9W4U0J2</accession>
<protein>
    <submittedName>
        <fullName evidence="2">Uncharacterized protein</fullName>
    </submittedName>
</protein>
<evidence type="ECO:0000313" key="2">
    <source>
        <dbReference type="EMBL" id="CAI6231167.1"/>
    </source>
</evidence>
<comment type="caution">
    <text evidence="2">The sequence shown here is derived from an EMBL/GenBank/DDBJ whole genome shotgun (WGS) entry which is preliminary data.</text>
</comment>
<sequence length="96" mass="9969">MGAKLSTQKNASDFTKLLDTESDKKSGPDSEPRETRKEKRAAKRYERYERQVKSGGPVPAHYLGPGDRYTNGYGGGDGGGGGYDGGVSGGGGAGVL</sequence>
<gene>
    <name evidence="2" type="ORF">PDIGIT_LOCUS220</name>
</gene>
<feature type="compositionally biased region" description="Gly residues" evidence="1">
    <location>
        <begin position="72"/>
        <end position="96"/>
    </location>
</feature>